<evidence type="ECO:0000313" key="3">
    <source>
        <dbReference type="Proteomes" id="UP001530400"/>
    </source>
</evidence>
<feature type="chain" id="PRO_5044772954" evidence="1">
    <location>
        <begin position="18"/>
        <end position="130"/>
    </location>
</feature>
<feature type="signal peptide" evidence="1">
    <location>
        <begin position="1"/>
        <end position="17"/>
    </location>
</feature>
<organism evidence="2 3">
    <name type="scientific">Cyclotella atomus</name>
    <dbReference type="NCBI Taxonomy" id="382360"/>
    <lineage>
        <taxon>Eukaryota</taxon>
        <taxon>Sar</taxon>
        <taxon>Stramenopiles</taxon>
        <taxon>Ochrophyta</taxon>
        <taxon>Bacillariophyta</taxon>
        <taxon>Coscinodiscophyceae</taxon>
        <taxon>Thalassiosirophycidae</taxon>
        <taxon>Stephanodiscales</taxon>
        <taxon>Stephanodiscaceae</taxon>
        <taxon>Cyclotella</taxon>
    </lineage>
</organism>
<evidence type="ECO:0000313" key="2">
    <source>
        <dbReference type="EMBL" id="KAL3769823.1"/>
    </source>
</evidence>
<protein>
    <submittedName>
        <fullName evidence="2">Uncharacterized protein</fullName>
    </submittedName>
</protein>
<keyword evidence="3" id="KW-1185">Reference proteome</keyword>
<dbReference type="EMBL" id="JALLPJ020001324">
    <property type="protein sequence ID" value="KAL3769823.1"/>
    <property type="molecule type" value="Genomic_DNA"/>
</dbReference>
<evidence type="ECO:0000256" key="1">
    <source>
        <dbReference type="SAM" id="SignalP"/>
    </source>
</evidence>
<dbReference type="AlphaFoldDB" id="A0ABD3N3D1"/>
<comment type="caution">
    <text evidence="2">The sequence shown here is derived from an EMBL/GenBank/DDBJ whole genome shotgun (WGS) entry which is preliminary data.</text>
</comment>
<keyword evidence="1" id="KW-0732">Signal</keyword>
<reference evidence="2 3" key="1">
    <citation type="submission" date="2024-10" db="EMBL/GenBank/DDBJ databases">
        <title>Updated reference genomes for cyclostephanoid diatoms.</title>
        <authorList>
            <person name="Roberts W.R."/>
            <person name="Alverson A.J."/>
        </authorList>
    </citation>
    <scope>NUCLEOTIDE SEQUENCE [LARGE SCALE GENOMIC DNA]</scope>
    <source>
        <strain evidence="2 3">AJA010-31</strain>
    </source>
</reference>
<sequence length="130" mass="15117">MNFTILFSLLLTTSTAANDIQQPRQRQTLESNLQPSGESYQKCITNKCDKKLKDEKKTIECQQQCNTSYPDSTRSGTLKVVKLYIDYLPKQLHFFTDSFLLQCYLYTIVCALRVVLTMRKTVQERVQGQY</sequence>
<dbReference type="Proteomes" id="UP001530400">
    <property type="component" value="Unassembled WGS sequence"/>
</dbReference>
<name>A0ABD3N3D1_9STRA</name>
<proteinExistence type="predicted"/>
<gene>
    <name evidence="2" type="ORF">ACHAWO_011313</name>
</gene>
<accession>A0ABD3N3D1</accession>